<protein>
    <recommendedName>
        <fullName evidence="4">Shufflon system plasmid conjugative transfer pilus tip adhesin PilV</fullName>
    </recommendedName>
</protein>
<gene>
    <name evidence="2" type="ORF">BZL54_23115</name>
</gene>
<sequence length="470" mass="47749">MLIGSRTRQRGMYDLLSIGIGATIAIAGATVGLWQKRQDMLAEQMAAQGDIVRDIGNSINGQYLSKYYSNLVNGTGVPGVANAYAPTMAELQAINVLPAGLATTSAYGTPYVVSLAKIPAACVAPNCDVGGVVYIAGAITDPSTGNPMPLGDGAGSIGGDGGYSDLASPGTITGMNGGWSLANPMGGVAGVLAMRVGYGSSGWSAYVRRDGSLPMEGDLNFLGTTGARHNIANAQTVNAQQLVTPAGNGVQIGGSLLYGDGSNSAIRQNGALYVQNAAGNAAADINVGNANASGSVNASGNVNAAGNANASLDLVAGRNVWASNGAVTASWLHSTGSVQIDSSAQVNGSANVNGTISSGSRLYSNEYVQVNGWAAQGASCSPNGLIANSGSGPLFCQSGVWKSPGNFLGQYVVRFYNGSNLVPDGTGCQPNPYTGSCSCPSGARDYGYMTGQSYYREAWDGSWWTHFCFS</sequence>
<keyword evidence="1" id="KW-0472">Membrane</keyword>
<evidence type="ECO:0000313" key="2">
    <source>
        <dbReference type="EMBL" id="PCE30058.1"/>
    </source>
</evidence>
<dbReference type="EMBL" id="MTZU01000071">
    <property type="protein sequence ID" value="PCE30058.1"/>
    <property type="molecule type" value="Genomic_DNA"/>
</dbReference>
<keyword evidence="1" id="KW-0812">Transmembrane</keyword>
<dbReference type="Proteomes" id="UP000217994">
    <property type="component" value="Unassembled WGS sequence"/>
</dbReference>
<proteinExistence type="predicted"/>
<evidence type="ECO:0000256" key="1">
    <source>
        <dbReference type="SAM" id="Phobius"/>
    </source>
</evidence>
<accession>A0A2A4FBR7</accession>
<reference evidence="2 3" key="1">
    <citation type="submission" date="2017-01" db="EMBL/GenBank/DDBJ databases">
        <title>Whole-Genome Shotgun Sequencing of Two beta-Proteobacterial Species in Search of the Bulgecin Biosynthetic Cluster.</title>
        <authorList>
            <person name="Horsman M.E."/>
            <person name="Marous D.R."/>
            <person name="Li R."/>
            <person name="Oliver R.A."/>
            <person name="Byun B."/>
            <person name="Emrich S.J."/>
            <person name="Boggess B."/>
            <person name="Townsend C.A."/>
            <person name="Mobashery S."/>
        </authorList>
    </citation>
    <scope>NUCLEOTIDE SEQUENCE [LARGE SCALE GENOMIC DNA]</scope>
    <source>
        <strain evidence="2 3">ATCC 31433</strain>
    </source>
</reference>
<evidence type="ECO:0000313" key="3">
    <source>
        <dbReference type="Proteomes" id="UP000217994"/>
    </source>
</evidence>
<evidence type="ECO:0008006" key="4">
    <source>
        <dbReference type="Google" id="ProtNLM"/>
    </source>
</evidence>
<keyword evidence="1" id="KW-1133">Transmembrane helix</keyword>
<dbReference type="AlphaFoldDB" id="A0A2A4FBR7"/>
<organism evidence="2 3">
    <name type="scientific">Burkholderia ubonensis subsp. mesacidophila</name>
    <dbReference type="NCBI Taxonomy" id="265293"/>
    <lineage>
        <taxon>Bacteria</taxon>
        <taxon>Pseudomonadati</taxon>
        <taxon>Pseudomonadota</taxon>
        <taxon>Betaproteobacteria</taxon>
        <taxon>Burkholderiales</taxon>
        <taxon>Burkholderiaceae</taxon>
        <taxon>Burkholderia</taxon>
        <taxon>Burkholderia cepacia complex</taxon>
    </lineage>
</organism>
<name>A0A2A4FBR7_9BURK</name>
<feature type="transmembrane region" description="Helical" evidence="1">
    <location>
        <begin position="12"/>
        <end position="34"/>
    </location>
</feature>
<comment type="caution">
    <text evidence="2">The sequence shown here is derived from an EMBL/GenBank/DDBJ whole genome shotgun (WGS) entry which is preliminary data.</text>
</comment>